<feature type="compositionally biased region" description="Low complexity" evidence="4">
    <location>
        <begin position="83"/>
        <end position="115"/>
    </location>
</feature>
<dbReference type="OrthoDB" id="1654884at2759"/>
<proteinExistence type="inferred from homology"/>
<dbReference type="EMBL" id="AZHD01000003">
    <property type="protein sequence ID" value="OAA65454.1"/>
    <property type="molecule type" value="Genomic_DNA"/>
</dbReference>
<dbReference type="InterPro" id="IPR036967">
    <property type="entry name" value="Ribosomal_uS11_sf"/>
</dbReference>
<keyword evidence="6" id="KW-1185">Reference proteome</keyword>
<dbReference type="STRING" id="1081102.A0A167XVD6"/>
<name>A0A167XVD6_9HYPO</name>
<keyword evidence="3" id="KW-0687">Ribonucleoprotein</keyword>
<dbReference type="Pfam" id="PF00411">
    <property type="entry name" value="Ribosomal_S11"/>
    <property type="match status" value="1"/>
</dbReference>
<dbReference type="GO" id="GO:1990904">
    <property type="term" value="C:ribonucleoprotein complex"/>
    <property type="evidence" value="ECO:0007669"/>
    <property type="project" value="UniProtKB-KW"/>
</dbReference>
<organism evidence="5 6">
    <name type="scientific">Niveomyces insectorum RCEF 264</name>
    <dbReference type="NCBI Taxonomy" id="1081102"/>
    <lineage>
        <taxon>Eukaryota</taxon>
        <taxon>Fungi</taxon>
        <taxon>Dikarya</taxon>
        <taxon>Ascomycota</taxon>
        <taxon>Pezizomycotina</taxon>
        <taxon>Sordariomycetes</taxon>
        <taxon>Hypocreomycetidae</taxon>
        <taxon>Hypocreales</taxon>
        <taxon>Cordycipitaceae</taxon>
        <taxon>Niveomyces</taxon>
    </lineage>
</organism>
<feature type="compositionally biased region" description="Low complexity" evidence="4">
    <location>
        <begin position="20"/>
        <end position="40"/>
    </location>
</feature>
<comment type="similarity">
    <text evidence="1">Belongs to the universal ribosomal protein uS11 family.</text>
</comment>
<evidence type="ECO:0000256" key="2">
    <source>
        <dbReference type="ARBA" id="ARBA00022980"/>
    </source>
</evidence>
<dbReference type="Proteomes" id="UP000076874">
    <property type="component" value="Unassembled WGS sequence"/>
</dbReference>
<dbReference type="Gene3D" id="3.30.420.80">
    <property type="entry name" value="Ribosomal protein S11"/>
    <property type="match status" value="1"/>
</dbReference>
<evidence type="ECO:0000256" key="1">
    <source>
        <dbReference type="ARBA" id="ARBA00006194"/>
    </source>
</evidence>
<dbReference type="GO" id="GO:0005840">
    <property type="term" value="C:ribosome"/>
    <property type="evidence" value="ECO:0007669"/>
    <property type="project" value="UniProtKB-KW"/>
</dbReference>
<comment type="caution">
    <text evidence="5">The sequence shown here is derived from an EMBL/GenBank/DDBJ whole genome shotgun (WGS) entry which is preliminary data.</text>
</comment>
<dbReference type="AlphaFoldDB" id="A0A167XVD6"/>
<evidence type="ECO:0000256" key="4">
    <source>
        <dbReference type="SAM" id="MobiDB-lite"/>
    </source>
</evidence>
<dbReference type="InterPro" id="IPR001971">
    <property type="entry name" value="Ribosomal_uS11"/>
</dbReference>
<feature type="region of interest" description="Disordered" evidence="4">
    <location>
        <begin position="20"/>
        <end position="117"/>
    </location>
</feature>
<dbReference type="PANTHER" id="PTHR11759">
    <property type="entry name" value="40S RIBOSOMAL PROTEIN S14/30S RIBOSOMAL PROTEIN S11"/>
    <property type="match status" value="1"/>
</dbReference>
<dbReference type="GO" id="GO:0003735">
    <property type="term" value="F:structural constituent of ribosome"/>
    <property type="evidence" value="ECO:0007669"/>
    <property type="project" value="InterPro"/>
</dbReference>
<sequence length="301" mass="32460">MEKTVSAGTLQQLARTLRRTVFTSSSSSSASRSLPPFLSPTKRPTTSSCCRPAHAVRSFSSTASTRYADQPPKDGPSSVQDALSGLNRSSDNSSSTNPTTPAPLPASSSSPAPSSRNLMENLADLLPSSRTGDAAAGSAASRSVAAAARAAAARMPSSSHTGSLGDFDRMRREVDSSTEEYHFAVYSHKHNTHITVSKPNRDVILSVSCGNLGFRKSHRKSFDAAYQLGAYVCDRLYQRNWHKTIQKMEVTLRGFGQGREAVSKILLGTEGRLLRNKITRVADNTRLKFGGTRSKKPRRLG</sequence>
<gene>
    <name evidence="5" type="ORF">SPI_02241</name>
</gene>
<dbReference type="GO" id="GO:0006412">
    <property type="term" value="P:translation"/>
    <property type="evidence" value="ECO:0007669"/>
    <property type="project" value="InterPro"/>
</dbReference>
<feature type="compositionally biased region" description="Polar residues" evidence="4">
    <location>
        <begin position="58"/>
        <end position="67"/>
    </location>
</feature>
<protein>
    <submittedName>
        <fullName evidence="5">37S ribosomal protein</fullName>
    </submittedName>
</protein>
<dbReference type="HAMAP" id="MF_01310">
    <property type="entry name" value="Ribosomal_uS11"/>
    <property type="match status" value="1"/>
</dbReference>
<evidence type="ECO:0000256" key="3">
    <source>
        <dbReference type="ARBA" id="ARBA00023274"/>
    </source>
</evidence>
<evidence type="ECO:0000313" key="5">
    <source>
        <dbReference type="EMBL" id="OAA65454.1"/>
    </source>
</evidence>
<keyword evidence="2 5" id="KW-0689">Ribosomal protein</keyword>
<reference evidence="5 6" key="1">
    <citation type="journal article" date="2016" name="Genome Biol. Evol.">
        <title>Divergent and convergent evolution of fungal pathogenicity.</title>
        <authorList>
            <person name="Shang Y."/>
            <person name="Xiao G."/>
            <person name="Zheng P."/>
            <person name="Cen K."/>
            <person name="Zhan S."/>
            <person name="Wang C."/>
        </authorList>
    </citation>
    <scope>NUCLEOTIDE SEQUENCE [LARGE SCALE GENOMIC DNA]</scope>
    <source>
        <strain evidence="5 6">RCEF 264</strain>
    </source>
</reference>
<dbReference type="SUPFAM" id="SSF53137">
    <property type="entry name" value="Translational machinery components"/>
    <property type="match status" value="1"/>
</dbReference>
<evidence type="ECO:0000313" key="6">
    <source>
        <dbReference type="Proteomes" id="UP000076874"/>
    </source>
</evidence>
<accession>A0A167XVD6</accession>